<evidence type="ECO:0000313" key="3">
    <source>
        <dbReference type="Proteomes" id="UP001140949"/>
    </source>
</evidence>
<evidence type="ECO:0000256" key="1">
    <source>
        <dbReference type="SAM" id="MobiDB-lite"/>
    </source>
</evidence>
<reference evidence="2" key="2">
    <citation type="submission" date="2023-04" db="EMBL/GenBank/DDBJ databases">
        <authorList>
            <person name="Bruccoleri R.E."/>
            <person name="Oakeley E.J."/>
            <person name="Faust A.-M."/>
            <person name="Dessus-Babus S."/>
            <person name="Altorfer M."/>
            <person name="Burckhardt D."/>
            <person name="Oertli M."/>
            <person name="Naumann U."/>
            <person name="Petersen F."/>
            <person name="Wong J."/>
        </authorList>
    </citation>
    <scope>NUCLEOTIDE SEQUENCE</scope>
    <source>
        <strain evidence="2">GSM-AAB239-AS_SAM_17_03QT</strain>
        <tissue evidence="2">Leaf</tissue>
    </source>
</reference>
<feature type="compositionally biased region" description="Polar residues" evidence="1">
    <location>
        <begin position="10"/>
        <end position="19"/>
    </location>
</feature>
<gene>
    <name evidence="2" type="ORF">M6B38_222280</name>
</gene>
<keyword evidence="3" id="KW-1185">Reference proteome</keyword>
<evidence type="ECO:0000313" key="2">
    <source>
        <dbReference type="EMBL" id="KAJ6796172.1"/>
    </source>
</evidence>
<dbReference type="Proteomes" id="UP001140949">
    <property type="component" value="Unassembled WGS sequence"/>
</dbReference>
<organism evidence="2 3">
    <name type="scientific">Iris pallida</name>
    <name type="common">Sweet iris</name>
    <dbReference type="NCBI Taxonomy" id="29817"/>
    <lineage>
        <taxon>Eukaryota</taxon>
        <taxon>Viridiplantae</taxon>
        <taxon>Streptophyta</taxon>
        <taxon>Embryophyta</taxon>
        <taxon>Tracheophyta</taxon>
        <taxon>Spermatophyta</taxon>
        <taxon>Magnoliopsida</taxon>
        <taxon>Liliopsida</taxon>
        <taxon>Asparagales</taxon>
        <taxon>Iridaceae</taxon>
        <taxon>Iridoideae</taxon>
        <taxon>Irideae</taxon>
        <taxon>Iris</taxon>
    </lineage>
</organism>
<comment type="caution">
    <text evidence="2">The sequence shown here is derived from an EMBL/GenBank/DDBJ whole genome shotgun (WGS) entry which is preliminary data.</text>
</comment>
<accession>A0AAX6DWI6</accession>
<proteinExistence type="predicted"/>
<dbReference type="AlphaFoldDB" id="A0AAX6DWI6"/>
<reference evidence="2" key="1">
    <citation type="journal article" date="2023" name="GigaByte">
        <title>Genome assembly of the bearded iris, Iris pallida Lam.</title>
        <authorList>
            <person name="Bruccoleri R.E."/>
            <person name="Oakeley E.J."/>
            <person name="Faust A.M.E."/>
            <person name="Altorfer M."/>
            <person name="Dessus-Babus S."/>
            <person name="Burckhardt D."/>
            <person name="Oertli M."/>
            <person name="Naumann U."/>
            <person name="Petersen F."/>
            <person name="Wong J."/>
        </authorList>
    </citation>
    <scope>NUCLEOTIDE SEQUENCE</scope>
    <source>
        <strain evidence="2">GSM-AAB239-AS_SAM_17_03QT</strain>
    </source>
</reference>
<feature type="region of interest" description="Disordered" evidence="1">
    <location>
        <begin position="1"/>
        <end position="32"/>
    </location>
</feature>
<sequence length="83" mass="9669">MTARPESEATLRTPSSSLSEFEDSPDIPPRYQPVSPVIQLRQVTLRMTSYTIIATMTRFSTLRRYRSRLWRTLILGPLNLMLR</sequence>
<protein>
    <submittedName>
        <fullName evidence="2">Formin-like protein 16</fullName>
    </submittedName>
</protein>
<dbReference type="EMBL" id="JANAVB010041419">
    <property type="protein sequence ID" value="KAJ6796172.1"/>
    <property type="molecule type" value="Genomic_DNA"/>
</dbReference>
<name>A0AAX6DWI6_IRIPA</name>